<feature type="compositionally biased region" description="Polar residues" evidence="1">
    <location>
        <begin position="66"/>
        <end position="76"/>
    </location>
</feature>
<evidence type="ECO:0000313" key="3">
    <source>
        <dbReference type="EMBL" id="SPC99148.1"/>
    </source>
</evidence>
<feature type="compositionally biased region" description="Gly residues" evidence="1">
    <location>
        <begin position="45"/>
        <end position="56"/>
    </location>
</feature>
<dbReference type="PANTHER" id="PTHR37721:SF1">
    <property type="entry name" value="OS05G0464200 PROTEIN"/>
    <property type="match status" value="1"/>
</dbReference>
<reference evidence="2" key="1">
    <citation type="submission" date="2018-02" db="EMBL/GenBank/DDBJ databases">
        <authorList>
            <person name="Cohen D.B."/>
            <person name="Kent A.D."/>
        </authorList>
    </citation>
    <scope>NUCLEOTIDE SEQUENCE</scope>
</reference>
<dbReference type="AlphaFoldDB" id="A0A2N9GHY6"/>
<sequence length="76" mass="7553">MAFAYSNSSSFPPKRGQIKAQIFESLAKTVVSRASKLGKAVGRIIGEGGSGSGSGGSASSTPPPSAYNSDGNSDVS</sequence>
<dbReference type="EMBL" id="OIVN01001940">
    <property type="protein sequence ID" value="SPC99148.1"/>
    <property type="molecule type" value="Genomic_DNA"/>
</dbReference>
<name>A0A2N9GHY6_FAGSY</name>
<feature type="region of interest" description="Disordered" evidence="1">
    <location>
        <begin position="43"/>
        <end position="76"/>
    </location>
</feature>
<dbReference type="EMBL" id="OIVN01001940">
    <property type="protein sequence ID" value="SPC99145.1"/>
    <property type="molecule type" value="Genomic_DNA"/>
</dbReference>
<dbReference type="EMBL" id="OIVN01004157">
    <property type="protein sequence ID" value="SPD15776.1"/>
    <property type="molecule type" value="Genomic_DNA"/>
</dbReference>
<proteinExistence type="predicted"/>
<accession>A0A2N9GHY6</accession>
<organism evidence="2">
    <name type="scientific">Fagus sylvatica</name>
    <name type="common">Beechnut</name>
    <dbReference type="NCBI Taxonomy" id="28930"/>
    <lineage>
        <taxon>Eukaryota</taxon>
        <taxon>Viridiplantae</taxon>
        <taxon>Streptophyta</taxon>
        <taxon>Embryophyta</taxon>
        <taxon>Tracheophyta</taxon>
        <taxon>Spermatophyta</taxon>
        <taxon>Magnoliopsida</taxon>
        <taxon>eudicotyledons</taxon>
        <taxon>Gunneridae</taxon>
        <taxon>Pentapetalae</taxon>
        <taxon>rosids</taxon>
        <taxon>fabids</taxon>
        <taxon>Fagales</taxon>
        <taxon>Fagaceae</taxon>
        <taxon>Fagus</taxon>
    </lineage>
</organism>
<dbReference type="PANTHER" id="PTHR37721">
    <property type="entry name" value="OS05G0464200 PROTEIN"/>
    <property type="match status" value="1"/>
</dbReference>
<evidence type="ECO:0000313" key="2">
    <source>
        <dbReference type="EMBL" id="SPC99145.1"/>
    </source>
</evidence>
<gene>
    <name evidence="2" type="ORF">FSB_LOCUS27027</name>
    <name evidence="3" type="ORF">FSB_LOCUS27030</name>
    <name evidence="4" type="ORF">FSB_LOCUS43658</name>
</gene>
<protein>
    <submittedName>
        <fullName evidence="2">Uncharacterized protein</fullName>
    </submittedName>
</protein>
<evidence type="ECO:0000313" key="4">
    <source>
        <dbReference type="EMBL" id="SPD15776.1"/>
    </source>
</evidence>
<evidence type="ECO:0000256" key="1">
    <source>
        <dbReference type="SAM" id="MobiDB-lite"/>
    </source>
</evidence>